<dbReference type="PANTHER" id="PTHR35561:SF1">
    <property type="entry name" value="RNA 2',3'-CYCLIC PHOSPHODIESTERASE"/>
    <property type="match status" value="1"/>
</dbReference>
<proteinExistence type="inferred from homology"/>
<dbReference type="HAMAP" id="MF_01940">
    <property type="entry name" value="RNA_CPDase"/>
    <property type="match status" value="1"/>
</dbReference>
<dbReference type="SUPFAM" id="SSF55144">
    <property type="entry name" value="LigT-like"/>
    <property type="match status" value="1"/>
</dbReference>
<dbReference type="GO" id="GO:0004113">
    <property type="term" value="F:2',3'-cyclic-nucleotide 3'-phosphodiesterase activity"/>
    <property type="evidence" value="ECO:0007669"/>
    <property type="project" value="InterPro"/>
</dbReference>
<dbReference type="PANTHER" id="PTHR35561">
    <property type="entry name" value="RNA 2',3'-CYCLIC PHOSPHODIESTERASE"/>
    <property type="match status" value="1"/>
</dbReference>
<dbReference type="Pfam" id="PF13563">
    <property type="entry name" value="2_5_RNA_ligase2"/>
    <property type="match status" value="1"/>
</dbReference>
<evidence type="ECO:0000256" key="2">
    <source>
        <dbReference type="HAMAP-Rule" id="MF_01940"/>
    </source>
</evidence>
<feature type="active site" description="Proton acceptor" evidence="2">
    <location>
        <position position="125"/>
    </location>
</feature>
<dbReference type="GO" id="GO:0008664">
    <property type="term" value="F:RNA 2',3'-cyclic 3'-phosphodiesterase activity"/>
    <property type="evidence" value="ECO:0007669"/>
    <property type="project" value="UniProtKB-EC"/>
</dbReference>
<comment type="function">
    <text evidence="2">Hydrolyzes RNA 2',3'-cyclic phosphodiester to an RNA 2'-phosphomonoester.</text>
</comment>
<comment type="catalytic activity">
    <reaction evidence="2">
        <text>a 3'-end 2',3'-cyclophospho-ribonucleotide-RNA + H2O = a 3'-end 2'-phospho-ribonucleotide-RNA + H(+)</text>
        <dbReference type="Rhea" id="RHEA:11828"/>
        <dbReference type="Rhea" id="RHEA-COMP:10464"/>
        <dbReference type="Rhea" id="RHEA-COMP:17353"/>
        <dbReference type="ChEBI" id="CHEBI:15377"/>
        <dbReference type="ChEBI" id="CHEBI:15378"/>
        <dbReference type="ChEBI" id="CHEBI:83064"/>
        <dbReference type="ChEBI" id="CHEBI:173113"/>
        <dbReference type="EC" id="3.1.4.58"/>
    </reaction>
</comment>
<feature type="short sequence motif" description="HXTX 2" evidence="2">
    <location>
        <begin position="125"/>
        <end position="128"/>
    </location>
</feature>
<gene>
    <name evidence="3" type="ORF">MPAN_016680</name>
</gene>
<keyword evidence="1 2" id="KW-0378">Hydrolase</keyword>
<keyword evidence="4" id="KW-1185">Reference proteome</keyword>
<evidence type="ECO:0000313" key="3">
    <source>
        <dbReference type="EMBL" id="BCR36775.1"/>
    </source>
</evidence>
<dbReference type="RefSeq" id="WP_176239420.1">
    <property type="nucleotide sequence ID" value="NZ_AP024412.1"/>
</dbReference>
<protein>
    <recommendedName>
        <fullName evidence="2">RNA 2',3'-cyclic phosphodiesterase</fullName>
        <shortName evidence="2">RNA 2',3'-CPDase</shortName>
        <ecNumber evidence="2">3.1.4.58</ecNumber>
    </recommendedName>
</protein>
<reference evidence="3" key="1">
    <citation type="submission" date="2021-01" db="EMBL/GenBank/DDBJ databases">
        <title>Draft genome sequence of Acholeplasmataceae bacterium strain Mahy22.</title>
        <authorList>
            <person name="Watanabe M."/>
            <person name="Kojima H."/>
            <person name="Fukui M."/>
        </authorList>
    </citation>
    <scope>NUCLEOTIDE SEQUENCE</scope>
    <source>
        <strain evidence="3">Mahy22</strain>
    </source>
</reference>
<dbReference type="AlphaFoldDB" id="A0A7U9XVV3"/>
<dbReference type="EC" id="3.1.4.58" evidence="2"/>
<dbReference type="InterPro" id="IPR009097">
    <property type="entry name" value="Cyclic_Pdiesterase"/>
</dbReference>
<feature type="active site" description="Proton donor" evidence="2">
    <location>
        <position position="40"/>
    </location>
</feature>
<dbReference type="InterPro" id="IPR004175">
    <property type="entry name" value="RNA_CPDase"/>
</dbReference>
<dbReference type="KEGG" id="manr:MPAN_016680"/>
<dbReference type="Proteomes" id="UP000620133">
    <property type="component" value="Chromosome"/>
</dbReference>
<organism evidence="3 4">
    <name type="scientific">Mariniplasma anaerobium</name>
    <dbReference type="NCBI Taxonomy" id="2735436"/>
    <lineage>
        <taxon>Bacteria</taxon>
        <taxon>Bacillati</taxon>
        <taxon>Mycoplasmatota</taxon>
        <taxon>Mollicutes</taxon>
        <taxon>Acholeplasmatales</taxon>
        <taxon>Acholeplasmataceae</taxon>
        <taxon>Mariniplasma</taxon>
    </lineage>
</organism>
<comment type="similarity">
    <text evidence="2">Belongs to the 2H phosphoesterase superfamily. ThpR family.</text>
</comment>
<feature type="short sequence motif" description="HXTX 1" evidence="2">
    <location>
        <begin position="40"/>
        <end position="43"/>
    </location>
</feature>
<sequence>MRIFVGVKIPEDIRNSLDDEADKVLRLTETYNKSLNENYHLTIKFIGEMKISEIVALDQILAKRLKDIKAFDVYLKDIGYFEKNNEYTLWIGVQKGSDYLDKIHHIVDFESHELFGIERNKYEPHVTLARKVHLDNVQNLKMSKTKSYKLKVEEITIYYSHRVNDLLTYTPLSKIKLK</sequence>
<dbReference type="Gene3D" id="3.90.1140.10">
    <property type="entry name" value="Cyclic phosphodiesterase"/>
    <property type="match status" value="1"/>
</dbReference>
<dbReference type="EMBL" id="AP024412">
    <property type="protein sequence ID" value="BCR36775.1"/>
    <property type="molecule type" value="Genomic_DNA"/>
</dbReference>
<dbReference type="NCBIfam" id="TIGR02258">
    <property type="entry name" value="2_5_ligase"/>
    <property type="match status" value="1"/>
</dbReference>
<evidence type="ECO:0000256" key="1">
    <source>
        <dbReference type="ARBA" id="ARBA00022801"/>
    </source>
</evidence>
<name>A0A7U9XVV3_9MOLU</name>
<accession>A0A7U9XVV3</accession>
<evidence type="ECO:0000313" key="4">
    <source>
        <dbReference type="Proteomes" id="UP000620133"/>
    </source>
</evidence>